<organism evidence="2 3">
    <name type="scientific">Knipowitschia caucasica</name>
    <name type="common">Caucasian dwarf goby</name>
    <name type="synonym">Pomatoschistus caucasicus</name>
    <dbReference type="NCBI Taxonomy" id="637954"/>
    <lineage>
        <taxon>Eukaryota</taxon>
        <taxon>Metazoa</taxon>
        <taxon>Chordata</taxon>
        <taxon>Craniata</taxon>
        <taxon>Vertebrata</taxon>
        <taxon>Euteleostomi</taxon>
        <taxon>Actinopterygii</taxon>
        <taxon>Neopterygii</taxon>
        <taxon>Teleostei</taxon>
        <taxon>Neoteleostei</taxon>
        <taxon>Acanthomorphata</taxon>
        <taxon>Gobiaria</taxon>
        <taxon>Gobiiformes</taxon>
        <taxon>Gobioidei</taxon>
        <taxon>Gobiidae</taxon>
        <taxon>Gobiinae</taxon>
        <taxon>Knipowitschia</taxon>
    </lineage>
</organism>
<keyword evidence="3" id="KW-1185">Reference proteome</keyword>
<evidence type="ECO:0000256" key="1">
    <source>
        <dbReference type="SAM" id="MobiDB-lite"/>
    </source>
</evidence>
<proteinExistence type="predicted"/>
<evidence type="ECO:0000313" key="3">
    <source>
        <dbReference type="Proteomes" id="UP001497482"/>
    </source>
</evidence>
<accession>A0AAV2KX82</accession>
<evidence type="ECO:0000313" key="2">
    <source>
        <dbReference type="EMBL" id="CAL1591954.1"/>
    </source>
</evidence>
<dbReference type="AlphaFoldDB" id="A0AAV2KX82"/>
<name>A0AAV2KX82_KNICA</name>
<protein>
    <submittedName>
        <fullName evidence="2">Uncharacterized protein</fullName>
    </submittedName>
</protein>
<feature type="compositionally biased region" description="Low complexity" evidence="1">
    <location>
        <begin position="19"/>
        <end position="28"/>
    </location>
</feature>
<dbReference type="Proteomes" id="UP001497482">
    <property type="component" value="Chromosome 2"/>
</dbReference>
<feature type="region of interest" description="Disordered" evidence="1">
    <location>
        <begin position="1"/>
        <end position="42"/>
    </location>
</feature>
<sequence length="110" mass="12251">MRPPLLFRETDDSKTPRTSLSSGPNSSSTYRHFLSRSATAPQQTCPQLRIHALTFKQQNAVSQSQRGAPNPPVFLLTGFIFSCHRGDQTVRDYGMLGDIEIDDVARSPLM</sequence>
<dbReference type="EMBL" id="OZ035824">
    <property type="protein sequence ID" value="CAL1591954.1"/>
    <property type="molecule type" value="Genomic_DNA"/>
</dbReference>
<reference evidence="2 3" key="1">
    <citation type="submission" date="2024-04" db="EMBL/GenBank/DDBJ databases">
        <authorList>
            <person name="Waldvogel A.-M."/>
            <person name="Schoenle A."/>
        </authorList>
    </citation>
    <scope>NUCLEOTIDE SEQUENCE [LARGE SCALE GENOMIC DNA]</scope>
</reference>
<gene>
    <name evidence="2" type="ORF">KC01_LOCUS21281</name>
</gene>